<sequence length="357" mass="40324">MEQTAKILFQKFLNGTCSQQELDQLMEILQRNEHETAFRSMLKKVYQDIDRSFTDSEAGEQMDGLDIHQDLPVNDQLLGETREGTEMAFPNARKGRRYRLYAAVAAACLLIAAGGAYVWQHTSRRLVQGADLTAKVQADKLPKGPYKNQQTTRAEQKHLILPDGTEVWLNAESSLIIPDQFDSDKRVVFLKGEAFFDVKHADKVPFIIHMPNNFTTTVLGTAFDIKAYGSKAFSVSVKRGKVRVSKDEKSLATLTVGQQIKMEENHDIQPVVQAVKKENIASWTEGKLSYDASELLDVLHDLERVYNIQIDLKNKQLSGEVITTTFNRADGIEKILKTLCMLTGSRLQIVDQKYIIE</sequence>
<evidence type="ECO:0000259" key="3">
    <source>
        <dbReference type="Pfam" id="PF16344"/>
    </source>
</evidence>
<evidence type="ECO:0000313" key="5">
    <source>
        <dbReference type="Proteomes" id="UP000199041"/>
    </source>
</evidence>
<accession>A0A1H3VSQ6</accession>
<feature type="domain" description="FecR protein" evidence="2">
    <location>
        <begin position="151"/>
        <end position="243"/>
    </location>
</feature>
<dbReference type="STRING" id="551991.SAMN05192529_101423"/>
<dbReference type="RefSeq" id="WP_170831110.1">
    <property type="nucleotide sequence ID" value="NZ_FNQY01000001.1"/>
</dbReference>
<dbReference type="PANTHER" id="PTHR30273">
    <property type="entry name" value="PERIPLASMIC SIGNAL SENSOR AND SIGMA FACTOR ACTIVATOR FECR-RELATED"/>
    <property type="match status" value="1"/>
</dbReference>
<dbReference type="PANTHER" id="PTHR30273:SF2">
    <property type="entry name" value="PROTEIN FECR"/>
    <property type="match status" value="1"/>
</dbReference>
<dbReference type="Proteomes" id="UP000199041">
    <property type="component" value="Unassembled WGS sequence"/>
</dbReference>
<keyword evidence="1" id="KW-1133">Transmembrane helix</keyword>
<dbReference type="AlphaFoldDB" id="A0A1H3VSQ6"/>
<protein>
    <submittedName>
        <fullName evidence="4">Ferric-dicitrate binding protein FerR, regulates iron transport through sigma-19</fullName>
    </submittedName>
</protein>
<feature type="domain" description="Protein FecR C-terminal" evidence="3">
    <location>
        <begin position="288"/>
        <end position="356"/>
    </location>
</feature>
<dbReference type="Pfam" id="PF04773">
    <property type="entry name" value="FecR"/>
    <property type="match status" value="1"/>
</dbReference>
<dbReference type="Gene3D" id="2.60.120.1440">
    <property type="match status" value="1"/>
</dbReference>
<dbReference type="PIRSF" id="PIRSF018266">
    <property type="entry name" value="FecR"/>
    <property type="match status" value="1"/>
</dbReference>
<feature type="transmembrane region" description="Helical" evidence="1">
    <location>
        <begin position="100"/>
        <end position="119"/>
    </location>
</feature>
<dbReference type="InterPro" id="IPR032508">
    <property type="entry name" value="FecR_C"/>
</dbReference>
<evidence type="ECO:0000259" key="2">
    <source>
        <dbReference type="Pfam" id="PF04773"/>
    </source>
</evidence>
<gene>
    <name evidence="4" type="ORF">SAMN05192529_101423</name>
</gene>
<keyword evidence="1" id="KW-0812">Transmembrane</keyword>
<dbReference type="GO" id="GO:0016989">
    <property type="term" value="F:sigma factor antagonist activity"/>
    <property type="evidence" value="ECO:0007669"/>
    <property type="project" value="TreeGrafter"/>
</dbReference>
<organism evidence="4 5">
    <name type="scientific">Arachidicoccus rhizosphaerae</name>
    <dbReference type="NCBI Taxonomy" id="551991"/>
    <lineage>
        <taxon>Bacteria</taxon>
        <taxon>Pseudomonadati</taxon>
        <taxon>Bacteroidota</taxon>
        <taxon>Chitinophagia</taxon>
        <taxon>Chitinophagales</taxon>
        <taxon>Chitinophagaceae</taxon>
        <taxon>Arachidicoccus</taxon>
    </lineage>
</organism>
<dbReference type="InterPro" id="IPR006860">
    <property type="entry name" value="FecR"/>
</dbReference>
<reference evidence="4 5" key="1">
    <citation type="submission" date="2016-10" db="EMBL/GenBank/DDBJ databases">
        <authorList>
            <person name="de Groot N.N."/>
        </authorList>
    </citation>
    <scope>NUCLEOTIDE SEQUENCE [LARGE SCALE GENOMIC DNA]</scope>
    <source>
        <strain evidence="4 5">Vu-144</strain>
    </source>
</reference>
<keyword evidence="1" id="KW-0472">Membrane</keyword>
<proteinExistence type="predicted"/>
<dbReference type="Pfam" id="PF16344">
    <property type="entry name" value="FecR_C"/>
    <property type="match status" value="1"/>
</dbReference>
<evidence type="ECO:0000256" key="1">
    <source>
        <dbReference type="SAM" id="Phobius"/>
    </source>
</evidence>
<dbReference type="InterPro" id="IPR012373">
    <property type="entry name" value="Ferrdict_sens_TM"/>
</dbReference>
<dbReference type="EMBL" id="FNQY01000001">
    <property type="protein sequence ID" value="SDZ77817.1"/>
    <property type="molecule type" value="Genomic_DNA"/>
</dbReference>
<name>A0A1H3VSQ6_9BACT</name>
<keyword evidence="5" id="KW-1185">Reference proteome</keyword>
<evidence type="ECO:0000313" key="4">
    <source>
        <dbReference type="EMBL" id="SDZ77817.1"/>
    </source>
</evidence>
<dbReference type="Gene3D" id="3.55.50.30">
    <property type="match status" value="1"/>
</dbReference>